<evidence type="ECO:0000256" key="4">
    <source>
        <dbReference type="SAM" id="MobiDB-lite"/>
    </source>
</evidence>
<name>A0ABQ8U2N1_PERAM</name>
<feature type="compositionally biased region" description="Basic and acidic residues" evidence="4">
    <location>
        <begin position="1621"/>
        <end position="1640"/>
    </location>
</feature>
<feature type="region of interest" description="Disordered" evidence="4">
    <location>
        <begin position="637"/>
        <end position="672"/>
    </location>
</feature>
<protein>
    <recommendedName>
        <fullName evidence="5">TOG domain-containing protein</fullName>
    </recommendedName>
</protein>
<keyword evidence="3" id="KW-0206">Cytoskeleton</keyword>
<feature type="domain" description="TOG" evidence="5">
    <location>
        <begin position="679"/>
        <end position="914"/>
    </location>
</feature>
<dbReference type="InterPro" id="IPR016024">
    <property type="entry name" value="ARM-type_fold"/>
</dbReference>
<dbReference type="InterPro" id="IPR048491">
    <property type="entry name" value="XMAP215_CLASP_TOG"/>
</dbReference>
<reference evidence="6 7" key="1">
    <citation type="journal article" date="2022" name="Allergy">
        <title>Genome assembly and annotation of Periplaneta americana reveal a comprehensive cockroach allergen profile.</title>
        <authorList>
            <person name="Wang L."/>
            <person name="Xiong Q."/>
            <person name="Saelim N."/>
            <person name="Wang L."/>
            <person name="Nong W."/>
            <person name="Wan A.T."/>
            <person name="Shi M."/>
            <person name="Liu X."/>
            <person name="Cao Q."/>
            <person name="Hui J.H.L."/>
            <person name="Sookrung N."/>
            <person name="Leung T.F."/>
            <person name="Tungtrongchitr A."/>
            <person name="Tsui S.K.W."/>
        </authorList>
    </citation>
    <scope>NUCLEOTIDE SEQUENCE [LARGE SCALE GENOMIC DNA]</scope>
    <source>
        <strain evidence="6">PWHHKU_190912</strain>
    </source>
</reference>
<dbReference type="SUPFAM" id="SSF48371">
    <property type="entry name" value="ARM repeat"/>
    <property type="match status" value="2"/>
</dbReference>
<evidence type="ECO:0000313" key="7">
    <source>
        <dbReference type="Proteomes" id="UP001148838"/>
    </source>
</evidence>
<dbReference type="Pfam" id="PF21041">
    <property type="entry name" value="XMAP215_CLASP_TOG"/>
    <property type="match status" value="4"/>
</dbReference>
<comment type="caution">
    <text evidence="6">The sequence shown here is derived from an EMBL/GenBank/DDBJ whole genome shotgun (WGS) entry which is preliminary data.</text>
</comment>
<feature type="compositionally biased region" description="Low complexity" evidence="4">
    <location>
        <begin position="1255"/>
        <end position="1273"/>
    </location>
</feature>
<feature type="region of interest" description="Disordered" evidence="4">
    <location>
        <begin position="1242"/>
        <end position="1313"/>
    </location>
</feature>
<sequence>LWKARLHGYEEAAKLFRQIDDEKSPEFNKYLGLVKKFVIDSNAVAQEKGLEAVLAFVENSGSAGKTVGEVMSGIITKCIAAPKTKTKELAVQITLMYVEIEKFEAVQEEIIKGMDHKNPKIVSACISAITQALREFGPKVINIKPLIKKMPVLLEDRDKGVRDEGKLMVIEIYRWIGDALKPQLNSLKPVQVTELEAEFEKVKGDKSVPTRYLKSQQQKQAKLAAEAAASGDGEDEAEDEVDGAAEIDPYELMEPVDILSKLPKDFYEKLEAKKWQERKEAVDNLEQLLQTPKLESGDYGDVVRALKKVISKDTNVMVVAVAGKCLAGLANGLKKKFQPYAGACIPCILEKFREKKQNVVLALREAIDAVYLSTTIEAIQEDVLAALENKNPQVKAETASFLARCFTKCTPMMLNKKLLKAYTTALLKTLNEPDPTVRDNSAEALGTAMKVVSEKQIMPFMTDLDNIKMTKNLCIIKASLFQAIAEMEGKISVSKYDAYFLSSITLEYCITDIADKLGDVKNGTLAAETLTSLAEATKLEMVATEVMNFAFTQKSPKVQQEALIWVSNAIREFGFQSVQAKPIMDNVKKAMAATNPAVRNAAITLIGTLYLYIGTQLSVFFEDEKPQVQQQIQAEFEKHAGEAPPIPIRGQSKKVDGEGEDEDMEEEDQPGNDKLNIHDLMPHVDISSHITEALLSELVDRNWKVRNETLQKLANILNENKLITSNLGELPPLLAQRLVDSNSKIAAAAIGICQQLGNAMGVQCKTHVRTLFPGMLQGMGDSKPWIRTAAISCVNTWGEHCGFKEFFDGEMIGDALKAGSPTLRAELWAWLAEKLPILPPKSIPKDELLVCLPHLYSNVEDRNADVRKNAQEAILPFMIHLGYVTMAKATEKLKTGSRTVVVGALDKARPNLPEKPMASKKGAAGAFPADDDVEQNKVVKSGGAKAAAAGKNSKGKAGVGASKTTGRKKDEDVDTSPLLQNNNLKNQRSIDEQKLKVLKWNFTTPREEFVDLLKDQMTVANVNKTLMANMFHSDFKFHLKAIDALSEDLPNNGSATVANLDLILKWMTLRFFDTNPSVLLKGLEYLQTVFAMLIEEDYNMFDNEASSFIPYLILKIGDPKDAVRNGVRALFRQIERVYPATKLFGYVMEGLKSKNARQRTECLEQLGSLIENYGVVVCQPNPSAALKEVARQISDRDNSVRNAALNCVVQAYFIEGDRVYKMVGQISDKDLSLLEERIKRAAKNRVARPPPMTKQQQQQQQMQQQQQQQQQPQKMVRQGSEGTIKKEPVEQEESSPPPPTMRTTVPKPRPVSSGPFGLDFDLLERIEGKGVSLNAPKLAEFDLHDIINDTPVSIPNVNTGYQTLSPPPALQPYQVKVMNNMDEKTDRVLDSCIPNIASPDIKLAIQTAIQLESLLQTDKAPKLKGKVDQIILGCVMQLRLLTSNNCMSTPKGEVTRAYRTLFMLLMTFYNNPILAQRVSKDVLRDLIDQLISLLVNRHMEELENGDSYIRIINTLVVRIIERSDHTNVTCFFGYLCRIGIMDSSPVTPQGDVESNMHNPNPMSMDHVRAMKARIGIDSGGDDSESSSGSKNALYYLERLRALQEQAGHSPSSLLLDSKQQVPRDKDDNISNDENLNKRSMLDDRPEETLCHQKYDIRNHVVYFIINVYLFTWF</sequence>
<gene>
    <name evidence="6" type="ORF">ANN_03651</name>
</gene>
<evidence type="ECO:0000256" key="3">
    <source>
        <dbReference type="ARBA" id="ARBA00023212"/>
    </source>
</evidence>
<evidence type="ECO:0000259" key="5">
    <source>
        <dbReference type="SMART" id="SM01349"/>
    </source>
</evidence>
<feature type="domain" description="TOG" evidence="5">
    <location>
        <begin position="1"/>
        <end position="208"/>
    </location>
</feature>
<dbReference type="InterPro" id="IPR045110">
    <property type="entry name" value="XMAP215"/>
</dbReference>
<comment type="subcellular location">
    <subcellularLocation>
        <location evidence="1">Cytoplasm</location>
        <location evidence="1">Cytoskeleton</location>
    </subcellularLocation>
</comment>
<feature type="domain" description="TOG" evidence="5">
    <location>
        <begin position="251"/>
        <end position="473"/>
    </location>
</feature>
<feature type="region of interest" description="Disordered" evidence="4">
    <location>
        <begin position="1610"/>
        <end position="1640"/>
    </location>
</feature>
<dbReference type="PANTHER" id="PTHR12609">
    <property type="entry name" value="MICROTUBULE ASSOCIATED PROTEIN XMAP215"/>
    <property type="match status" value="1"/>
</dbReference>
<dbReference type="EMBL" id="JAJSOF020000001">
    <property type="protein sequence ID" value="KAJ4452133.1"/>
    <property type="molecule type" value="Genomic_DNA"/>
</dbReference>
<feature type="non-terminal residue" evidence="6">
    <location>
        <position position="1"/>
    </location>
</feature>
<organism evidence="6 7">
    <name type="scientific">Periplaneta americana</name>
    <name type="common">American cockroach</name>
    <name type="synonym">Blatta americana</name>
    <dbReference type="NCBI Taxonomy" id="6978"/>
    <lineage>
        <taxon>Eukaryota</taxon>
        <taxon>Metazoa</taxon>
        <taxon>Ecdysozoa</taxon>
        <taxon>Arthropoda</taxon>
        <taxon>Hexapoda</taxon>
        <taxon>Insecta</taxon>
        <taxon>Pterygota</taxon>
        <taxon>Neoptera</taxon>
        <taxon>Polyneoptera</taxon>
        <taxon>Dictyoptera</taxon>
        <taxon>Blattodea</taxon>
        <taxon>Blattoidea</taxon>
        <taxon>Blattidae</taxon>
        <taxon>Blattinae</taxon>
        <taxon>Periplaneta</taxon>
    </lineage>
</organism>
<dbReference type="Proteomes" id="UP001148838">
    <property type="component" value="Unassembled WGS sequence"/>
</dbReference>
<feature type="domain" description="TOG" evidence="5">
    <location>
        <begin position="1008"/>
        <end position="1247"/>
    </location>
</feature>
<dbReference type="SMART" id="SM01349">
    <property type="entry name" value="TOG"/>
    <property type="match status" value="5"/>
</dbReference>
<keyword evidence="7" id="KW-1185">Reference proteome</keyword>
<evidence type="ECO:0000256" key="1">
    <source>
        <dbReference type="ARBA" id="ARBA00004245"/>
    </source>
</evidence>
<keyword evidence="2" id="KW-0963">Cytoplasm</keyword>
<evidence type="ECO:0000256" key="2">
    <source>
        <dbReference type="ARBA" id="ARBA00022490"/>
    </source>
</evidence>
<evidence type="ECO:0000313" key="6">
    <source>
        <dbReference type="EMBL" id="KAJ4452133.1"/>
    </source>
</evidence>
<dbReference type="InterPro" id="IPR034085">
    <property type="entry name" value="TOG"/>
</dbReference>
<feature type="region of interest" description="Disordered" evidence="4">
    <location>
        <begin position="944"/>
        <end position="979"/>
    </location>
</feature>
<feature type="domain" description="TOG" evidence="5">
    <location>
        <begin position="474"/>
        <end position="645"/>
    </location>
</feature>
<feature type="compositionally biased region" description="Low complexity" evidence="4">
    <location>
        <begin position="944"/>
        <end position="964"/>
    </location>
</feature>
<accession>A0ABQ8U2N1</accession>
<dbReference type="InterPro" id="IPR011989">
    <property type="entry name" value="ARM-like"/>
</dbReference>
<feature type="compositionally biased region" description="Polar residues" evidence="4">
    <location>
        <begin position="1610"/>
        <end position="1620"/>
    </location>
</feature>
<proteinExistence type="predicted"/>
<dbReference type="Gene3D" id="1.25.10.10">
    <property type="entry name" value="Leucine-rich Repeat Variant"/>
    <property type="match status" value="5"/>
</dbReference>
<feature type="compositionally biased region" description="Acidic residues" evidence="4">
    <location>
        <begin position="658"/>
        <end position="670"/>
    </location>
</feature>
<feature type="region of interest" description="Disordered" evidence="4">
    <location>
        <begin position="910"/>
        <end position="929"/>
    </location>
</feature>